<evidence type="ECO:0000256" key="7">
    <source>
        <dbReference type="ARBA" id="ARBA00022485"/>
    </source>
</evidence>
<dbReference type="InterPro" id="IPR025895">
    <property type="entry name" value="LAM_C_dom"/>
</dbReference>
<dbReference type="GO" id="GO:0051539">
    <property type="term" value="F:4 iron, 4 sulfur cluster binding"/>
    <property type="evidence" value="ECO:0007669"/>
    <property type="project" value="UniProtKB-KW"/>
</dbReference>
<keyword evidence="8" id="KW-0949">S-adenosyl-L-methionine</keyword>
<evidence type="ECO:0000256" key="5">
    <source>
        <dbReference type="ARBA" id="ARBA00012144"/>
    </source>
</evidence>
<evidence type="ECO:0000313" key="17">
    <source>
        <dbReference type="EMBL" id="AEV28749.1"/>
    </source>
</evidence>
<dbReference type="eggNOG" id="COG1509">
    <property type="taxonomic scope" value="Bacteria"/>
</dbReference>
<sequence length="449" mass="51360">MFYGTWFRYDNKDSGYRDRRKCIVDQFNTRQVVAIDEEEPPLTRGDVLSSTSSNDLQTSWNRVVPRSHNSASMNKTKQFRKAFFPDATNQEWNDWHWQLSHRITTLEQITRYIDLTLEERQALELSVTQFPFSVTPYYLSLINLQDQNSALRKTVIPSIRESFTCEGESDDPLHEENTSPVPGIVHRYPDRVLFLTTSFCSVYCRYCTRSRLVGGHSEALEKHWKEAIEYIRNTPVIRDVVISGGDPLTLSDERIEYLLTEIFSIPHIEMVRIGTKVPVVLPQRITPQLLKILKRFKPLYLSVHCTHPDEITEESAKAFNNLADAGVVMGSQSVLLKGVNDSVETLTELYHQLLKVRVKPYYLFQCDPISGSAHFRTTVAKGKELIHGLRGFTSGYAIPQYVIDTPGGGGKVPILPEYEVGHDAGNLYLRNYEGRVFAYPDRAEEGTEN</sequence>
<dbReference type="PIRSF" id="PIRSF004911">
    <property type="entry name" value="DUF160"/>
    <property type="match status" value="1"/>
</dbReference>
<organism evidence="17 18">
    <name type="scientific">Sphaerochaeta pleomorpha (strain ATCC BAA-1885 / DSM 22778 / Grapes)</name>
    <dbReference type="NCBI Taxonomy" id="158190"/>
    <lineage>
        <taxon>Bacteria</taxon>
        <taxon>Pseudomonadati</taxon>
        <taxon>Spirochaetota</taxon>
        <taxon>Spirochaetia</taxon>
        <taxon>Spirochaetales</taxon>
        <taxon>Sphaerochaetaceae</taxon>
        <taxon>Sphaerochaeta</taxon>
    </lineage>
</organism>
<evidence type="ECO:0000256" key="9">
    <source>
        <dbReference type="ARBA" id="ARBA00022723"/>
    </source>
</evidence>
<dbReference type="InterPro" id="IPR003739">
    <property type="entry name" value="Lys_aminomutase/Glu_NH3_mut"/>
</dbReference>
<dbReference type="InterPro" id="IPR007197">
    <property type="entry name" value="rSAM"/>
</dbReference>
<keyword evidence="12 14" id="KW-0411">Iron-sulfur</keyword>
<feature type="binding site" evidence="14">
    <location>
        <position position="200"/>
    </location>
    <ligand>
        <name>[4Fe-4S] cluster</name>
        <dbReference type="ChEBI" id="CHEBI:49883"/>
        <note>4Fe-4S-S-AdoMet</note>
    </ligand>
</feature>
<evidence type="ECO:0000256" key="10">
    <source>
        <dbReference type="ARBA" id="ARBA00022898"/>
    </source>
</evidence>
<dbReference type="CDD" id="cd01335">
    <property type="entry name" value="Radical_SAM"/>
    <property type="match status" value="1"/>
</dbReference>
<evidence type="ECO:0000256" key="14">
    <source>
        <dbReference type="PIRSR" id="PIRSR004911-1"/>
    </source>
</evidence>
<gene>
    <name evidence="17" type="ordered locus">SpiGrapes_0923</name>
</gene>
<evidence type="ECO:0000256" key="4">
    <source>
        <dbReference type="ARBA" id="ARBA00008703"/>
    </source>
</evidence>
<dbReference type="PROSITE" id="PS51918">
    <property type="entry name" value="RADICAL_SAM"/>
    <property type="match status" value="1"/>
</dbReference>
<dbReference type="InterPro" id="IPR022459">
    <property type="entry name" value="Lysine_aminomutase"/>
</dbReference>
<evidence type="ECO:0000313" key="18">
    <source>
        <dbReference type="Proteomes" id="UP000005632"/>
    </source>
</evidence>
<dbReference type="AlphaFoldDB" id="G8QR96"/>
<feature type="binding site" evidence="14">
    <location>
        <position position="204"/>
    </location>
    <ligand>
        <name>[4Fe-4S] cluster</name>
        <dbReference type="ChEBI" id="CHEBI:49883"/>
        <note>4Fe-4S-S-AdoMet</note>
    </ligand>
</feature>
<accession>G8QR96</accession>
<dbReference type="NCBIfam" id="TIGR00238">
    <property type="entry name" value="KamA family radical SAM protein"/>
    <property type="match status" value="1"/>
</dbReference>
<dbReference type="GO" id="GO:0046872">
    <property type="term" value="F:metal ion binding"/>
    <property type="evidence" value="ECO:0007669"/>
    <property type="project" value="UniProtKB-KW"/>
</dbReference>
<dbReference type="EMBL" id="CP003155">
    <property type="protein sequence ID" value="AEV28749.1"/>
    <property type="molecule type" value="Genomic_DNA"/>
</dbReference>
<proteinExistence type="inferred from homology"/>
<protein>
    <recommendedName>
        <fullName evidence="6">L-lysine 2,3-aminomutase</fullName>
        <ecNumber evidence="5">5.4.3.2</ecNumber>
    </recommendedName>
</protein>
<comment type="cofactor">
    <cofactor evidence="2 15">
        <name>pyridoxal 5'-phosphate</name>
        <dbReference type="ChEBI" id="CHEBI:597326"/>
    </cofactor>
</comment>
<dbReference type="SFLD" id="SFLDF00283">
    <property type="entry name" value="L-lysine_2_3-aminomutase_(LAM"/>
    <property type="match status" value="1"/>
</dbReference>
<dbReference type="InterPro" id="IPR058240">
    <property type="entry name" value="rSAM_sf"/>
</dbReference>
<dbReference type="PANTHER" id="PTHR30538">
    <property type="entry name" value="LYSINE 2,3-AMINOMUTASE-RELATED"/>
    <property type="match status" value="1"/>
</dbReference>
<evidence type="ECO:0000256" key="3">
    <source>
        <dbReference type="ARBA" id="ARBA00001966"/>
    </source>
</evidence>
<feature type="modified residue" description="N6-(pyridoxal phosphate)lysine" evidence="15">
    <location>
        <position position="411"/>
    </location>
</feature>
<dbReference type="Proteomes" id="UP000005632">
    <property type="component" value="Chromosome"/>
</dbReference>
<evidence type="ECO:0000259" key="16">
    <source>
        <dbReference type="PROSITE" id="PS51918"/>
    </source>
</evidence>
<keyword evidence="11" id="KW-0408">Iron</keyword>
<dbReference type="InterPro" id="IPR013785">
    <property type="entry name" value="Aldolase_TIM"/>
</dbReference>
<feature type="domain" description="Radical SAM core" evidence="16">
    <location>
        <begin position="186"/>
        <end position="397"/>
    </location>
</feature>
<dbReference type="STRING" id="158190.SpiGrapes_0923"/>
<dbReference type="SFLD" id="SFLDG01070">
    <property type="entry name" value="PLP-dependent"/>
    <property type="match status" value="1"/>
</dbReference>
<keyword evidence="7 14" id="KW-0004">4Fe-4S</keyword>
<evidence type="ECO:0000256" key="1">
    <source>
        <dbReference type="ARBA" id="ARBA00000911"/>
    </source>
</evidence>
<evidence type="ECO:0000256" key="6">
    <source>
        <dbReference type="ARBA" id="ARBA00022363"/>
    </source>
</evidence>
<dbReference type="SUPFAM" id="SSF102114">
    <property type="entry name" value="Radical SAM enzymes"/>
    <property type="match status" value="1"/>
</dbReference>
<reference evidence="17 18" key="1">
    <citation type="submission" date="2011-11" db="EMBL/GenBank/DDBJ databases">
        <title>Complete sequence of Spirochaeta sp. grapes.</title>
        <authorList>
            <consortium name="US DOE Joint Genome Institute"/>
            <person name="Lucas S."/>
            <person name="Han J."/>
            <person name="Lapidus A."/>
            <person name="Cheng J.-F."/>
            <person name="Goodwin L."/>
            <person name="Pitluck S."/>
            <person name="Peters L."/>
            <person name="Ovchinnikova G."/>
            <person name="Munk A.C."/>
            <person name="Detter J.C."/>
            <person name="Han C."/>
            <person name="Tapia R."/>
            <person name="Land M."/>
            <person name="Hauser L."/>
            <person name="Kyrpides N."/>
            <person name="Ivanova N."/>
            <person name="Pagani I."/>
            <person name="Ritalahtilisa K."/>
            <person name="Loeffler F."/>
            <person name="Woyke T."/>
        </authorList>
    </citation>
    <scope>NUCLEOTIDE SEQUENCE [LARGE SCALE GENOMIC DNA]</scope>
    <source>
        <strain evidence="18">ATCC BAA-1885 / DSM 22778 / Grapes</strain>
    </source>
</reference>
<comment type="catalytic activity">
    <reaction evidence="1">
        <text>L-lysine = (3S)-3,6-diaminohexanoate</text>
        <dbReference type="Rhea" id="RHEA:19177"/>
        <dbReference type="ChEBI" id="CHEBI:32551"/>
        <dbReference type="ChEBI" id="CHEBI:57434"/>
        <dbReference type="EC" id="5.4.3.2"/>
    </reaction>
</comment>
<keyword evidence="9 14" id="KW-0479">Metal-binding</keyword>
<comment type="cofactor">
    <cofactor evidence="3">
        <name>[4Fe-4S] cluster</name>
        <dbReference type="ChEBI" id="CHEBI:49883"/>
    </cofactor>
</comment>
<evidence type="ECO:0000256" key="8">
    <source>
        <dbReference type="ARBA" id="ARBA00022691"/>
    </source>
</evidence>
<comment type="similarity">
    <text evidence="4">Belongs to the radical SAM superfamily. KamA family.</text>
</comment>
<evidence type="ECO:0000256" key="12">
    <source>
        <dbReference type="ARBA" id="ARBA00023014"/>
    </source>
</evidence>
<keyword evidence="13" id="KW-0413">Isomerase</keyword>
<evidence type="ECO:0000256" key="15">
    <source>
        <dbReference type="PIRSR" id="PIRSR603739-50"/>
    </source>
</evidence>
<dbReference type="KEGG" id="sgp:SpiGrapes_0923"/>
<feature type="binding site" evidence="14">
    <location>
        <position position="207"/>
    </location>
    <ligand>
        <name>[4Fe-4S] cluster</name>
        <dbReference type="ChEBI" id="CHEBI:49883"/>
        <note>4Fe-4S-S-AdoMet</note>
    </ligand>
</feature>
<keyword evidence="18" id="KW-1185">Reference proteome</keyword>
<dbReference type="Gene3D" id="3.20.20.70">
    <property type="entry name" value="Aldolase class I"/>
    <property type="match status" value="1"/>
</dbReference>
<name>G8QR96_SPHPG</name>
<dbReference type="GO" id="GO:0050066">
    <property type="term" value="F:L-lysine 2,3-aminomutase activity"/>
    <property type="evidence" value="ECO:0007669"/>
    <property type="project" value="UniProtKB-EC"/>
</dbReference>
<dbReference type="PANTHER" id="PTHR30538:SF1">
    <property type="entry name" value="L-LYSINE 2,3-AMINOMUTASE"/>
    <property type="match status" value="1"/>
</dbReference>
<evidence type="ECO:0000256" key="2">
    <source>
        <dbReference type="ARBA" id="ARBA00001933"/>
    </source>
</evidence>
<dbReference type="SFLD" id="SFLDS00029">
    <property type="entry name" value="Radical_SAM"/>
    <property type="match status" value="1"/>
</dbReference>
<dbReference type="HOGENOM" id="CLU_032161_0_1_12"/>
<dbReference type="Gene3D" id="6.10.140.1170">
    <property type="match status" value="1"/>
</dbReference>
<evidence type="ECO:0000256" key="13">
    <source>
        <dbReference type="ARBA" id="ARBA00023235"/>
    </source>
</evidence>
<keyword evidence="10 15" id="KW-0663">Pyridoxal phosphate</keyword>
<dbReference type="EC" id="5.4.3.2" evidence="5"/>
<dbReference type="Pfam" id="PF12544">
    <property type="entry name" value="LAM_C"/>
    <property type="match status" value="1"/>
</dbReference>
<dbReference type="Pfam" id="PF04055">
    <property type="entry name" value="Radical_SAM"/>
    <property type="match status" value="1"/>
</dbReference>
<evidence type="ECO:0000256" key="11">
    <source>
        <dbReference type="ARBA" id="ARBA00023004"/>
    </source>
</evidence>